<dbReference type="EMBL" id="JACIJR010000007">
    <property type="protein sequence ID" value="MBB5730612.1"/>
    <property type="molecule type" value="Genomic_DNA"/>
</dbReference>
<evidence type="ECO:0008006" key="3">
    <source>
        <dbReference type="Google" id="ProtNLM"/>
    </source>
</evidence>
<accession>A0A7W9BUZ0</accession>
<name>A0A7W9BUZ0_9SPHN</name>
<organism evidence="1 2">
    <name type="scientific">Sphingomonas prati</name>
    <dbReference type="NCBI Taxonomy" id="1843237"/>
    <lineage>
        <taxon>Bacteria</taxon>
        <taxon>Pseudomonadati</taxon>
        <taxon>Pseudomonadota</taxon>
        <taxon>Alphaproteobacteria</taxon>
        <taxon>Sphingomonadales</taxon>
        <taxon>Sphingomonadaceae</taxon>
        <taxon>Sphingomonas</taxon>
    </lineage>
</organism>
<evidence type="ECO:0000313" key="2">
    <source>
        <dbReference type="Proteomes" id="UP000546701"/>
    </source>
</evidence>
<sequence length="108" mass="12459">MQQLIMTRHANRRARQRGMRHVQIEQLFLLSDLASQVDRHLCAFRVSREALREAVADGLPPSEAERLAGRALLLTDSGTVVTLAHLHGGKAQMYRRRDRRPYWKTTRS</sequence>
<evidence type="ECO:0000313" key="1">
    <source>
        <dbReference type="EMBL" id="MBB5730612.1"/>
    </source>
</evidence>
<dbReference type="AlphaFoldDB" id="A0A7W9BUZ0"/>
<protein>
    <recommendedName>
        <fullName evidence="3">DUF4258 domain-containing protein</fullName>
    </recommendedName>
</protein>
<reference evidence="1 2" key="1">
    <citation type="submission" date="2020-08" db="EMBL/GenBank/DDBJ databases">
        <title>Genomic Encyclopedia of Type Strains, Phase IV (KMG-IV): sequencing the most valuable type-strain genomes for metagenomic binning, comparative biology and taxonomic classification.</title>
        <authorList>
            <person name="Goeker M."/>
        </authorList>
    </citation>
    <scope>NUCLEOTIDE SEQUENCE [LARGE SCALE GENOMIC DNA]</scope>
    <source>
        <strain evidence="1 2">DSM 103336</strain>
    </source>
</reference>
<gene>
    <name evidence="1" type="ORF">FHS99_003115</name>
</gene>
<proteinExistence type="predicted"/>
<dbReference type="Proteomes" id="UP000546701">
    <property type="component" value="Unassembled WGS sequence"/>
</dbReference>
<comment type="caution">
    <text evidence="1">The sequence shown here is derived from an EMBL/GenBank/DDBJ whole genome shotgun (WGS) entry which is preliminary data.</text>
</comment>
<dbReference type="RefSeq" id="WP_157176895.1">
    <property type="nucleotide sequence ID" value="NZ_BMJP01000005.1"/>
</dbReference>
<keyword evidence="2" id="KW-1185">Reference proteome</keyword>
<dbReference type="OrthoDB" id="9982196at2"/>